<comment type="caution">
    <text evidence="1">The sequence shown here is derived from an EMBL/GenBank/DDBJ whole genome shotgun (WGS) entry which is preliminary data.</text>
</comment>
<sequence>MAAGLPFLVPYKDDHGDFKHGVNFAVAGSTTLPADILAVKNIPTMLTKSSLGVQLDWMSTHFSSMCTRERDGVEKLKNSLFMVGEIGGNDYNYALLQGKTIDKVANVVPDDVRAISNAVRRVIEYGAVRVVVPGNLPIGCLPICLTAFQTNKSTAKEKLP</sequence>
<evidence type="ECO:0000313" key="2">
    <source>
        <dbReference type="Proteomes" id="UP000828048"/>
    </source>
</evidence>
<dbReference type="Proteomes" id="UP000828048">
    <property type="component" value="Chromosome 5"/>
</dbReference>
<keyword evidence="2" id="KW-1185">Reference proteome</keyword>
<evidence type="ECO:0000313" key="1">
    <source>
        <dbReference type="EMBL" id="KAH7847681.1"/>
    </source>
</evidence>
<organism evidence="1 2">
    <name type="scientific">Vaccinium darrowii</name>
    <dbReference type="NCBI Taxonomy" id="229202"/>
    <lineage>
        <taxon>Eukaryota</taxon>
        <taxon>Viridiplantae</taxon>
        <taxon>Streptophyta</taxon>
        <taxon>Embryophyta</taxon>
        <taxon>Tracheophyta</taxon>
        <taxon>Spermatophyta</taxon>
        <taxon>Magnoliopsida</taxon>
        <taxon>eudicotyledons</taxon>
        <taxon>Gunneridae</taxon>
        <taxon>Pentapetalae</taxon>
        <taxon>asterids</taxon>
        <taxon>Ericales</taxon>
        <taxon>Ericaceae</taxon>
        <taxon>Vaccinioideae</taxon>
        <taxon>Vaccinieae</taxon>
        <taxon>Vaccinium</taxon>
    </lineage>
</organism>
<name>A0ACB7Y2D5_9ERIC</name>
<dbReference type="EMBL" id="CM037155">
    <property type="protein sequence ID" value="KAH7847681.1"/>
    <property type="molecule type" value="Genomic_DNA"/>
</dbReference>
<protein>
    <submittedName>
        <fullName evidence="1">Uncharacterized protein</fullName>
    </submittedName>
</protein>
<accession>A0ACB7Y2D5</accession>
<reference evidence="1 2" key="1">
    <citation type="journal article" date="2021" name="Hortic Res">
        <title>High-quality reference genome and annotation aids understanding of berry development for evergreen blueberry (Vaccinium darrowii).</title>
        <authorList>
            <person name="Yu J."/>
            <person name="Hulse-Kemp A.M."/>
            <person name="Babiker E."/>
            <person name="Staton M."/>
        </authorList>
    </citation>
    <scope>NUCLEOTIDE SEQUENCE [LARGE SCALE GENOMIC DNA]</scope>
    <source>
        <strain evidence="2">cv. NJ 8807/NJ 8810</strain>
        <tissue evidence="1">Young leaf</tissue>
    </source>
</reference>
<proteinExistence type="predicted"/>
<gene>
    <name evidence="1" type="ORF">Vadar_028949</name>
</gene>